<accession>A0ABY9DK20</accession>
<reference evidence="11 12" key="1">
    <citation type="journal article" date="2023" name="Hortic Res">
        <title>The complete reference genome for grapevine (Vitis vinifera L.) genetics and breeding.</title>
        <authorList>
            <person name="Shi X."/>
            <person name="Cao S."/>
            <person name="Wang X."/>
            <person name="Huang S."/>
            <person name="Wang Y."/>
            <person name="Liu Z."/>
            <person name="Liu W."/>
            <person name="Leng X."/>
            <person name="Peng Y."/>
            <person name="Wang N."/>
            <person name="Wang Y."/>
            <person name="Ma Z."/>
            <person name="Xu X."/>
            <person name="Zhang F."/>
            <person name="Xue H."/>
            <person name="Zhong H."/>
            <person name="Wang Y."/>
            <person name="Zhang K."/>
            <person name="Velt A."/>
            <person name="Avia K."/>
            <person name="Holtgrawe D."/>
            <person name="Grimplet J."/>
            <person name="Matus J.T."/>
            <person name="Ware D."/>
            <person name="Wu X."/>
            <person name="Wang H."/>
            <person name="Liu C."/>
            <person name="Fang Y."/>
            <person name="Rustenholz C."/>
            <person name="Cheng Z."/>
            <person name="Xiao H."/>
            <person name="Zhou Y."/>
        </authorList>
    </citation>
    <scope>NUCLEOTIDE SEQUENCE [LARGE SCALE GENOMIC DNA]</scope>
    <source>
        <strain evidence="12">cv. Pinot noir / PN40024</strain>
        <tissue evidence="11">Leaf</tissue>
    </source>
</reference>
<evidence type="ECO:0000256" key="4">
    <source>
        <dbReference type="ARBA" id="ARBA00022729"/>
    </source>
</evidence>
<evidence type="ECO:0000256" key="6">
    <source>
        <dbReference type="ARBA" id="ARBA00022989"/>
    </source>
</evidence>
<evidence type="ECO:0000256" key="1">
    <source>
        <dbReference type="ARBA" id="ARBA00004479"/>
    </source>
</evidence>
<proteinExistence type="predicted"/>
<dbReference type="EMBL" id="CP126663">
    <property type="protein sequence ID" value="WKA07412.1"/>
    <property type="molecule type" value="Genomic_DNA"/>
</dbReference>
<evidence type="ECO:0000256" key="3">
    <source>
        <dbReference type="ARBA" id="ARBA00022692"/>
    </source>
</evidence>
<dbReference type="SUPFAM" id="SSF52058">
    <property type="entry name" value="L domain-like"/>
    <property type="match status" value="1"/>
</dbReference>
<dbReference type="InterPro" id="IPR046956">
    <property type="entry name" value="RLP23-like"/>
</dbReference>
<evidence type="ECO:0000259" key="10">
    <source>
        <dbReference type="Pfam" id="PF08263"/>
    </source>
</evidence>
<keyword evidence="6" id="KW-1133">Transmembrane helix</keyword>
<protein>
    <recommendedName>
        <fullName evidence="10">Leucine-rich repeat-containing N-terminal plant-type domain-containing protein</fullName>
    </recommendedName>
</protein>
<keyword evidence="12" id="KW-1185">Reference proteome</keyword>
<keyword evidence="8" id="KW-0675">Receptor</keyword>
<dbReference type="Proteomes" id="UP001227230">
    <property type="component" value="Chromosome 16"/>
</dbReference>
<keyword evidence="4" id="KW-0732">Signal</keyword>
<evidence type="ECO:0000256" key="2">
    <source>
        <dbReference type="ARBA" id="ARBA00022614"/>
    </source>
</evidence>
<evidence type="ECO:0000256" key="9">
    <source>
        <dbReference type="ARBA" id="ARBA00023180"/>
    </source>
</evidence>
<dbReference type="InterPro" id="IPR013210">
    <property type="entry name" value="LRR_N_plant-typ"/>
</dbReference>
<keyword evidence="5" id="KW-0677">Repeat</keyword>
<comment type="subcellular location">
    <subcellularLocation>
        <location evidence="1">Membrane</location>
        <topology evidence="1">Single-pass type I membrane protein</topology>
    </subcellularLocation>
</comment>
<keyword evidence="9" id="KW-0325">Glycoprotein</keyword>
<gene>
    <name evidence="11" type="ORF">VitviT2T_025242</name>
</gene>
<keyword evidence="2" id="KW-0433">Leucine-rich repeat</keyword>
<evidence type="ECO:0000313" key="11">
    <source>
        <dbReference type="EMBL" id="WKA07412.1"/>
    </source>
</evidence>
<feature type="domain" description="Leucine-rich repeat-containing N-terminal plant-type" evidence="10">
    <location>
        <begin position="55"/>
        <end position="95"/>
    </location>
</feature>
<dbReference type="PANTHER" id="PTHR48063">
    <property type="entry name" value="LRR RECEPTOR-LIKE KINASE"/>
    <property type="match status" value="1"/>
</dbReference>
<organism evidence="11 12">
    <name type="scientific">Vitis vinifera</name>
    <name type="common">Grape</name>
    <dbReference type="NCBI Taxonomy" id="29760"/>
    <lineage>
        <taxon>Eukaryota</taxon>
        <taxon>Viridiplantae</taxon>
        <taxon>Streptophyta</taxon>
        <taxon>Embryophyta</taxon>
        <taxon>Tracheophyta</taxon>
        <taxon>Spermatophyta</taxon>
        <taxon>Magnoliopsida</taxon>
        <taxon>eudicotyledons</taxon>
        <taxon>Gunneridae</taxon>
        <taxon>Pentapetalae</taxon>
        <taxon>rosids</taxon>
        <taxon>Vitales</taxon>
        <taxon>Vitaceae</taxon>
        <taxon>Viteae</taxon>
        <taxon>Vitis</taxon>
    </lineage>
</organism>
<dbReference type="PANTHER" id="PTHR48063:SF101">
    <property type="entry name" value="LRR RECEPTOR-LIKE SERINE_THREONINE-PROTEIN KINASE FLS2"/>
    <property type="match status" value="1"/>
</dbReference>
<dbReference type="Pfam" id="PF00560">
    <property type="entry name" value="LRR_1"/>
    <property type="match status" value="1"/>
</dbReference>
<keyword evidence="7" id="KW-0472">Membrane</keyword>
<dbReference type="Gene3D" id="3.80.10.10">
    <property type="entry name" value="Ribonuclease Inhibitor"/>
    <property type="match status" value="1"/>
</dbReference>
<sequence>MLGLLLRIQKKSSSLFGSAVSFMLKMAQGSFQHFISFTLLLLCSKPGLGSGCVEKERQALLDFKQGLVDDFGILSSWGNEEDRRDCCKWRGVQCSNRTSHVIMLDLHALPTGMVYEYQSLRGRISSSLLELQHLNHLDFSLNDFQGSYVPEFIGLFSKLRCLNLSEAQLAGMIPSHLGNLSNLHFLDLSRNYGMSSETLEWLSRLSSLRHLDLSGLNLDKAIYWEHVINKLPSLTDLLLHDCALPQIITPSALFCCCCEIRVFSFQSSRSTFIFILSTFKMLLQFSIHSTKSSNFNCIVYCVFSLLLPRFEPRPKDLGSSLVTTESLWTPHFCSCTSTRWQTRFLFENNLFFRK</sequence>
<keyword evidence="3" id="KW-0812">Transmembrane</keyword>
<dbReference type="InterPro" id="IPR032675">
    <property type="entry name" value="LRR_dom_sf"/>
</dbReference>
<evidence type="ECO:0000256" key="7">
    <source>
        <dbReference type="ARBA" id="ARBA00023136"/>
    </source>
</evidence>
<dbReference type="Pfam" id="PF08263">
    <property type="entry name" value="LRRNT_2"/>
    <property type="match status" value="1"/>
</dbReference>
<evidence type="ECO:0000313" key="12">
    <source>
        <dbReference type="Proteomes" id="UP001227230"/>
    </source>
</evidence>
<dbReference type="InterPro" id="IPR001611">
    <property type="entry name" value="Leu-rich_rpt"/>
</dbReference>
<name>A0ABY9DK20_VITVI</name>
<evidence type="ECO:0000256" key="8">
    <source>
        <dbReference type="ARBA" id="ARBA00023170"/>
    </source>
</evidence>
<evidence type="ECO:0000256" key="5">
    <source>
        <dbReference type="ARBA" id="ARBA00022737"/>
    </source>
</evidence>